<comment type="caution">
    <text evidence="4">The sequence shown here is derived from an EMBL/GenBank/DDBJ whole genome shotgun (WGS) entry which is preliminary data.</text>
</comment>
<dbReference type="GO" id="GO:0005509">
    <property type="term" value="F:calcium ion binding"/>
    <property type="evidence" value="ECO:0007669"/>
    <property type="project" value="InterPro"/>
</dbReference>
<dbReference type="Proteomes" id="UP000677228">
    <property type="component" value="Unassembled WGS sequence"/>
</dbReference>
<dbReference type="InterPro" id="IPR018247">
    <property type="entry name" value="EF_Hand_1_Ca_BS"/>
</dbReference>
<organism evidence="4 5">
    <name type="scientific">Didymodactylos carnosus</name>
    <dbReference type="NCBI Taxonomy" id="1234261"/>
    <lineage>
        <taxon>Eukaryota</taxon>
        <taxon>Metazoa</taxon>
        <taxon>Spiralia</taxon>
        <taxon>Gnathifera</taxon>
        <taxon>Rotifera</taxon>
        <taxon>Eurotatoria</taxon>
        <taxon>Bdelloidea</taxon>
        <taxon>Philodinida</taxon>
        <taxon>Philodinidae</taxon>
        <taxon>Didymodactylos</taxon>
    </lineage>
</organism>
<accession>A0A8S2GJR8</accession>
<name>A0A8S2GJR8_9BILA</name>
<dbReference type="InterPro" id="IPR002048">
    <property type="entry name" value="EF_hand_dom"/>
</dbReference>
<dbReference type="EMBL" id="CAJOBA010000363">
    <property type="protein sequence ID" value="CAF3526234.1"/>
    <property type="molecule type" value="Genomic_DNA"/>
</dbReference>
<protein>
    <recommendedName>
        <fullName evidence="2">EF-hand domain-containing protein</fullName>
    </recommendedName>
</protein>
<dbReference type="AlphaFoldDB" id="A0A8S2GJR8"/>
<dbReference type="EMBL" id="CAJNOK010000363">
    <property type="protein sequence ID" value="CAF0747921.1"/>
    <property type="molecule type" value="Genomic_DNA"/>
</dbReference>
<dbReference type="Pfam" id="PF13202">
    <property type="entry name" value="EF-hand_5"/>
    <property type="match status" value="1"/>
</dbReference>
<reference evidence="4" key="1">
    <citation type="submission" date="2021-02" db="EMBL/GenBank/DDBJ databases">
        <authorList>
            <person name="Nowell W R."/>
        </authorList>
    </citation>
    <scope>NUCLEOTIDE SEQUENCE</scope>
</reference>
<dbReference type="PROSITE" id="PS50222">
    <property type="entry name" value="EF_HAND_2"/>
    <property type="match status" value="1"/>
</dbReference>
<keyword evidence="1" id="KW-0106">Calcium</keyword>
<evidence type="ECO:0000259" key="2">
    <source>
        <dbReference type="PROSITE" id="PS50222"/>
    </source>
</evidence>
<sequence>MKTTCMYLVNRNEANYAGAGLSGSELGLAGGSGAGYGASSSYESYGSSGSGLGGGSLGQGGNSVDFAAAAFQAADKNKDGSVDAHEFRDFVGQNV</sequence>
<evidence type="ECO:0000313" key="3">
    <source>
        <dbReference type="EMBL" id="CAF0747921.1"/>
    </source>
</evidence>
<dbReference type="Proteomes" id="UP000682733">
    <property type="component" value="Unassembled WGS sequence"/>
</dbReference>
<proteinExistence type="predicted"/>
<feature type="non-terminal residue" evidence="4">
    <location>
        <position position="1"/>
    </location>
</feature>
<feature type="domain" description="EF-hand" evidence="2">
    <location>
        <begin position="62"/>
        <end position="95"/>
    </location>
</feature>
<gene>
    <name evidence="3" type="ORF">OVA965_LOCUS1837</name>
    <name evidence="4" type="ORF">TMI583_LOCUS1837</name>
</gene>
<dbReference type="SUPFAM" id="SSF47473">
    <property type="entry name" value="EF-hand"/>
    <property type="match status" value="1"/>
</dbReference>
<evidence type="ECO:0000313" key="5">
    <source>
        <dbReference type="Proteomes" id="UP000682733"/>
    </source>
</evidence>
<evidence type="ECO:0000256" key="1">
    <source>
        <dbReference type="ARBA" id="ARBA00022837"/>
    </source>
</evidence>
<dbReference type="InterPro" id="IPR011992">
    <property type="entry name" value="EF-hand-dom_pair"/>
</dbReference>
<dbReference type="PROSITE" id="PS00018">
    <property type="entry name" value="EF_HAND_1"/>
    <property type="match status" value="1"/>
</dbReference>
<dbReference type="Gene3D" id="1.10.238.10">
    <property type="entry name" value="EF-hand"/>
    <property type="match status" value="1"/>
</dbReference>
<evidence type="ECO:0000313" key="4">
    <source>
        <dbReference type="EMBL" id="CAF3526234.1"/>
    </source>
</evidence>